<dbReference type="Proteomes" id="UP000886653">
    <property type="component" value="Unassembled WGS sequence"/>
</dbReference>
<gene>
    <name evidence="1" type="ORF">CROQUDRAFT_98560</name>
</gene>
<keyword evidence="2" id="KW-1185">Reference proteome</keyword>
<accession>A0A9P6T778</accession>
<sequence>MKPIKSFKGRSQSAINWLSSWHWFLLLSTSWYHSINCSTIHRSREIKPTIYRSQSSSPTTSIALSTDRSCSGKIDVVNDNVLLEQSLSLFRSRISDGSIKFFWTENTNSQYNRQGGLSFSLVAVIFGSVIWQPQSGWCVRDPGHRQTCIELADRLSRQANTLEAEALTQEWNSAFQRLTE</sequence>
<comment type="caution">
    <text evidence="1">The sequence shown here is derived from an EMBL/GenBank/DDBJ whole genome shotgun (WGS) entry which is preliminary data.</text>
</comment>
<dbReference type="AlphaFoldDB" id="A0A9P6T778"/>
<dbReference type="EMBL" id="MU167378">
    <property type="protein sequence ID" value="KAG0141636.1"/>
    <property type="molecule type" value="Genomic_DNA"/>
</dbReference>
<dbReference type="OrthoDB" id="10309239at2759"/>
<name>A0A9P6T778_9BASI</name>
<evidence type="ECO:0000313" key="2">
    <source>
        <dbReference type="Proteomes" id="UP000886653"/>
    </source>
</evidence>
<reference evidence="1" key="1">
    <citation type="submission" date="2013-11" db="EMBL/GenBank/DDBJ databases">
        <title>Genome sequence of the fusiform rust pathogen reveals effectors for host alternation and coevolution with pine.</title>
        <authorList>
            <consortium name="DOE Joint Genome Institute"/>
            <person name="Smith K."/>
            <person name="Pendleton A."/>
            <person name="Kubisiak T."/>
            <person name="Anderson C."/>
            <person name="Salamov A."/>
            <person name="Aerts A."/>
            <person name="Riley R."/>
            <person name="Clum A."/>
            <person name="Lindquist E."/>
            <person name="Ence D."/>
            <person name="Campbell M."/>
            <person name="Kronenberg Z."/>
            <person name="Feau N."/>
            <person name="Dhillon B."/>
            <person name="Hamelin R."/>
            <person name="Burleigh J."/>
            <person name="Smith J."/>
            <person name="Yandell M."/>
            <person name="Nelson C."/>
            <person name="Grigoriev I."/>
            <person name="Davis J."/>
        </authorList>
    </citation>
    <scope>NUCLEOTIDE SEQUENCE</scope>
    <source>
        <strain evidence="1">G11</strain>
    </source>
</reference>
<protein>
    <submittedName>
        <fullName evidence="1">Uncharacterized protein</fullName>
    </submittedName>
</protein>
<evidence type="ECO:0000313" key="1">
    <source>
        <dbReference type="EMBL" id="KAG0141636.1"/>
    </source>
</evidence>
<proteinExistence type="predicted"/>
<organism evidence="1 2">
    <name type="scientific">Cronartium quercuum f. sp. fusiforme G11</name>
    <dbReference type="NCBI Taxonomy" id="708437"/>
    <lineage>
        <taxon>Eukaryota</taxon>
        <taxon>Fungi</taxon>
        <taxon>Dikarya</taxon>
        <taxon>Basidiomycota</taxon>
        <taxon>Pucciniomycotina</taxon>
        <taxon>Pucciniomycetes</taxon>
        <taxon>Pucciniales</taxon>
        <taxon>Coleosporiaceae</taxon>
        <taxon>Cronartium</taxon>
    </lineage>
</organism>